<keyword evidence="3" id="KW-0479">Metal-binding</keyword>
<organism evidence="7">
    <name type="scientific">bioreactor metagenome</name>
    <dbReference type="NCBI Taxonomy" id="1076179"/>
    <lineage>
        <taxon>unclassified sequences</taxon>
        <taxon>metagenomes</taxon>
        <taxon>ecological metagenomes</taxon>
    </lineage>
</organism>
<comment type="caution">
    <text evidence="7">The sequence shown here is derived from an EMBL/GenBank/DDBJ whole genome shotgun (WGS) entry which is preliminary data.</text>
</comment>
<evidence type="ECO:0000256" key="6">
    <source>
        <dbReference type="SAM" id="MobiDB-lite"/>
    </source>
</evidence>
<gene>
    <name evidence="7" type="primary">pduL_11</name>
    <name evidence="7" type="ORF">SDC9_92152</name>
</gene>
<evidence type="ECO:0000256" key="5">
    <source>
        <dbReference type="ARBA" id="ARBA00023315"/>
    </source>
</evidence>
<keyword evidence="2 7" id="KW-0808">Transferase</keyword>
<dbReference type="GO" id="GO:0016747">
    <property type="term" value="F:acyltransferase activity, transferring groups other than amino-acyl groups"/>
    <property type="evidence" value="ECO:0007669"/>
    <property type="project" value="InterPro"/>
</dbReference>
<dbReference type="AlphaFoldDB" id="A0A644ZX05"/>
<dbReference type="EC" id="2.3.1.222" evidence="7"/>
<evidence type="ECO:0000313" key="7">
    <source>
        <dbReference type="EMBL" id="MPM45465.1"/>
    </source>
</evidence>
<accession>A0A644ZX05</accession>
<dbReference type="EMBL" id="VSSQ01010884">
    <property type="protein sequence ID" value="MPM45465.1"/>
    <property type="molecule type" value="Genomic_DNA"/>
</dbReference>
<dbReference type="InterPro" id="IPR008300">
    <property type="entry name" value="PTAC"/>
</dbReference>
<name>A0A644ZX05_9ZZZZ</name>
<feature type="region of interest" description="Disordered" evidence="6">
    <location>
        <begin position="1"/>
        <end position="22"/>
    </location>
</feature>
<keyword evidence="5 7" id="KW-0012">Acyltransferase</keyword>
<evidence type="ECO:0000256" key="3">
    <source>
        <dbReference type="ARBA" id="ARBA00022723"/>
    </source>
</evidence>
<dbReference type="GO" id="GO:0046872">
    <property type="term" value="F:metal ion binding"/>
    <property type="evidence" value="ECO:0007669"/>
    <property type="project" value="UniProtKB-KW"/>
</dbReference>
<comment type="cofactor">
    <cofactor evidence="1">
        <name>Zn(2+)</name>
        <dbReference type="ChEBI" id="CHEBI:29105"/>
    </cofactor>
</comment>
<evidence type="ECO:0000256" key="2">
    <source>
        <dbReference type="ARBA" id="ARBA00022679"/>
    </source>
</evidence>
<dbReference type="Pfam" id="PF06130">
    <property type="entry name" value="PTAC"/>
    <property type="match status" value="1"/>
</dbReference>
<dbReference type="PANTHER" id="PTHR39453:SF1">
    <property type="entry name" value="PHOSPHATE PROPANOYLTRANSFERASE"/>
    <property type="match status" value="1"/>
</dbReference>
<sequence length="142" mass="14999">MVEVVGPKGSTKMRVSGPTRPESQVEVSLADARGLGLATPVRQSGDVEGTPGCKLVGPKGEVELGRGVIVASRHIHMSLEDAEKFGVKDKDIVSVQTQGERALLFNNVLVRANASFALEMHVDLEEGNAAGVKNGELVELVK</sequence>
<reference evidence="7" key="1">
    <citation type="submission" date="2019-08" db="EMBL/GenBank/DDBJ databases">
        <authorList>
            <person name="Kucharzyk K."/>
            <person name="Murdoch R.W."/>
            <person name="Higgins S."/>
            <person name="Loffler F."/>
        </authorList>
    </citation>
    <scope>NUCLEOTIDE SEQUENCE</scope>
</reference>
<proteinExistence type="predicted"/>
<protein>
    <submittedName>
        <fullName evidence="7">Phosphate propanoyltransferase</fullName>
        <ecNumber evidence="7">2.3.1.222</ecNumber>
    </submittedName>
</protein>
<evidence type="ECO:0000256" key="4">
    <source>
        <dbReference type="ARBA" id="ARBA00022833"/>
    </source>
</evidence>
<dbReference type="PANTHER" id="PTHR39453">
    <property type="entry name" value="PHOSPHATE PROPANOYLTRANSFERASE"/>
    <property type="match status" value="1"/>
</dbReference>
<keyword evidence="4" id="KW-0862">Zinc</keyword>
<evidence type="ECO:0000256" key="1">
    <source>
        <dbReference type="ARBA" id="ARBA00001947"/>
    </source>
</evidence>